<accession>A0A8D7F629</accession>
<reference evidence="1" key="1">
    <citation type="submission" date="2021-03" db="EMBL/GenBank/DDBJ databases">
        <authorList>
            <consortium name="Genoscope - CEA"/>
            <person name="William W."/>
        </authorList>
    </citation>
    <scope>NUCLEOTIDE SEQUENCE</scope>
    <source>
        <strain evidence="1">Doubled-haploid Pahang</strain>
    </source>
</reference>
<sequence length="36" mass="4164">MTTRTENCRLTKQKDVIFHRERCQSATILRGKVVGS</sequence>
<dbReference type="AlphaFoldDB" id="A0A8D7F629"/>
<evidence type="ECO:0000313" key="1">
    <source>
        <dbReference type="EMBL" id="CAG1841993.1"/>
    </source>
</evidence>
<gene>
    <name evidence="1" type="ORF">GSMUA_117880.1</name>
</gene>
<proteinExistence type="predicted"/>
<dbReference type="EMBL" id="HG996469">
    <property type="protein sequence ID" value="CAG1841993.1"/>
    <property type="molecule type" value="Genomic_DNA"/>
</dbReference>
<organism evidence="1">
    <name type="scientific">Musa acuminata subsp. malaccensis</name>
    <name type="common">Wild banana</name>
    <name type="synonym">Musa malaccensis</name>
    <dbReference type="NCBI Taxonomy" id="214687"/>
    <lineage>
        <taxon>Eukaryota</taxon>
        <taxon>Viridiplantae</taxon>
        <taxon>Streptophyta</taxon>
        <taxon>Embryophyta</taxon>
        <taxon>Tracheophyta</taxon>
        <taxon>Spermatophyta</taxon>
        <taxon>Magnoliopsida</taxon>
        <taxon>Liliopsida</taxon>
        <taxon>Zingiberales</taxon>
        <taxon>Musaceae</taxon>
        <taxon>Musa</taxon>
    </lineage>
</organism>
<protein>
    <submittedName>
        <fullName evidence="1">(wild Malaysian banana) hypothetical protein</fullName>
    </submittedName>
</protein>
<name>A0A8D7F629_MUSAM</name>